<keyword evidence="8" id="KW-1015">Disulfide bond</keyword>
<dbReference type="PROSITE" id="PS51257">
    <property type="entry name" value="PROKAR_LIPOPROTEIN"/>
    <property type="match status" value="1"/>
</dbReference>
<sequence length="1037" mass="116031">MGKTISCSVLLALVSCFLLQFGAALDTITPSKSIKDTEVIISQNGVFRLGFFSLANSSNRYVGILYHQIPVQTVVWVANRNRPLKDSSGILNISDDGNLAVLNGKNEILWSSNVNNTAPSTTTAQLRDSGNLVLSNGDENDAGSSLWESFEDPSNAFIETMEISTDVKKGRKVELKSWKSIDDPSDDNPQQPDSMTYEFSNESMLIYYELDSQGKFVEREWDAGKGEWSKNYPVIQIDCDVYGKCGAFGICDSTKEPICSCLKGFKPRNIEEWSRGNWSSGCIRTTLLQCERDNNNGSGAGQGDDGFLEMKMMKVPAFPARSSIINGDCKDQCMNMKNCSCVAYAYDSGIGCMVWSGDLIDVQKFSTGGVDLYIRLPSSELDKGKSSKIIVITTVIAGIVVITISALFLWRRMAKHKGENSIGVKLQQLPIINFEEIATATNNFNHAKKLGQGGFGPVYRGTLDDGKEIAVKRLSKASGQGLEEFMNEVVVISKLQHRNLVRLLGCCVEGEEKILVYEYMPNKSLDTFLFDTTKQDVLDWRKRFDIIEGISRGLHYLHRDSRPKIIHRDLKTNNILLDEELNPKISDFGMAKIFGGNENQANTKRVVGTYGYMPPEYVMQGQFSEKSDVFSFGVLLLEVDSGRRNTRFYNDQYALSLLGYAWKLWREGDIWGIVDKVILESESYSKNEKEIWRCIHIGLLCVQEFAKDRPTMPTVVSMLNSEISNLSTPKQPAFTQTPLTTQDVEDGFANSSNRYVGILYNQIPVQTVVWVANRNKPLKDASRILNISDYGNLVVSNGKAEVVWSSHVNNTAPNATTAQLLDSGNLVLSNGEDGPSSLWESFEDPSNAFLETMKISNDVKKGRKVEIKSWKSPDDPSDGNFSLGIEPFNIPEVVLSNNNKLYFRTGPWSGNIFIGVIMKTVYIDGFYIVADNQQQTYYITYEFSDNSRLRYYELDSQGKFVKREWDAGKGDWINRYSTSQTESSVYGQCGALGICDLTKQPICSCLKGFKPRNIEEWSRGNWSRGCFRCCSNRVGSV</sequence>
<dbReference type="PROSITE" id="PS50948">
    <property type="entry name" value="PAN"/>
    <property type="match status" value="1"/>
</dbReference>
<keyword evidence="2" id="KW-0723">Serine/threonine-protein kinase</keyword>
<dbReference type="Gene3D" id="1.10.510.10">
    <property type="entry name" value="Transferase(Phosphotransferase) domain 1"/>
    <property type="match status" value="1"/>
</dbReference>
<evidence type="ECO:0000256" key="2">
    <source>
        <dbReference type="ARBA" id="ARBA00022527"/>
    </source>
</evidence>
<dbReference type="SUPFAM" id="SSF51110">
    <property type="entry name" value="alpha-D-mannose-specific plant lectins"/>
    <property type="match status" value="2"/>
</dbReference>
<dbReference type="FunFam" id="3.30.200.20:FF:000195">
    <property type="entry name" value="G-type lectin S-receptor-like serine/threonine-protein kinase"/>
    <property type="match status" value="1"/>
</dbReference>
<dbReference type="FunFam" id="2.90.10.30:FF:000003">
    <property type="entry name" value="Os04g0303100 protein"/>
    <property type="match status" value="2"/>
</dbReference>
<feature type="domain" description="Apple" evidence="16">
    <location>
        <begin position="290"/>
        <end position="377"/>
    </location>
</feature>
<keyword evidence="5" id="KW-0547">Nucleotide-binding</keyword>
<gene>
    <name evidence="17" type="ORF">ES288_A01G036900v1</name>
</gene>
<dbReference type="GO" id="GO:0048544">
    <property type="term" value="P:recognition of pollen"/>
    <property type="evidence" value="ECO:0007669"/>
    <property type="project" value="InterPro"/>
</dbReference>
<dbReference type="InterPro" id="IPR008271">
    <property type="entry name" value="Ser/Thr_kinase_AS"/>
</dbReference>
<evidence type="ECO:0000256" key="5">
    <source>
        <dbReference type="ARBA" id="ARBA00022741"/>
    </source>
</evidence>
<dbReference type="Gene3D" id="2.90.10.10">
    <property type="entry name" value="Bulb-type lectin domain"/>
    <property type="match status" value="2"/>
</dbReference>
<evidence type="ECO:0000313" key="18">
    <source>
        <dbReference type="Proteomes" id="UP000323506"/>
    </source>
</evidence>
<evidence type="ECO:0000256" key="7">
    <source>
        <dbReference type="ARBA" id="ARBA00022840"/>
    </source>
</evidence>
<dbReference type="PROSITE" id="PS50011">
    <property type="entry name" value="PROTEIN_KINASE_DOM"/>
    <property type="match status" value="1"/>
</dbReference>
<dbReference type="Pfam" id="PF08276">
    <property type="entry name" value="PAN_2"/>
    <property type="match status" value="1"/>
</dbReference>
<dbReference type="InterPro" id="IPR001245">
    <property type="entry name" value="Ser-Thr/Tyr_kinase_cat_dom"/>
</dbReference>
<dbReference type="Pfam" id="PF00954">
    <property type="entry name" value="S_locus_glycop"/>
    <property type="match status" value="1"/>
</dbReference>
<comment type="catalytic activity">
    <reaction evidence="10">
        <text>L-threonyl-[protein] + ATP = O-phospho-L-threonyl-[protein] + ADP + H(+)</text>
        <dbReference type="Rhea" id="RHEA:46608"/>
        <dbReference type="Rhea" id="RHEA-COMP:11060"/>
        <dbReference type="Rhea" id="RHEA-COMP:11605"/>
        <dbReference type="ChEBI" id="CHEBI:15378"/>
        <dbReference type="ChEBI" id="CHEBI:30013"/>
        <dbReference type="ChEBI" id="CHEBI:30616"/>
        <dbReference type="ChEBI" id="CHEBI:61977"/>
        <dbReference type="ChEBI" id="CHEBI:456216"/>
        <dbReference type="EC" id="2.7.11.1"/>
    </reaction>
</comment>
<feature type="domain" description="Bulb-type lectin" evidence="15">
    <location>
        <begin position="25"/>
        <end position="147"/>
    </location>
</feature>
<dbReference type="InterPro" id="IPR001480">
    <property type="entry name" value="Bulb-type_lectin_dom"/>
</dbReference>
<dbReference type="Proteomes" id="UP000323506">
    <property type="component" value="Chromosome A01"/>
</dbReference>
<evidence type="ECO:0000256" key="1">
    <source>
        <dbReference type="ARBA" id="ARBA00012513"/>
    </source>
</evidence>
<dbReference type="EC" id="2.7.11.1" evidence="1"/>
<keyword evidence="3" id="KW-0808">Transferase</keyword>
<dbReference type="PANTHER" id="PTHR32444">
    <property type="entry name" value="BULB-TYPE LECTIN DOMAIN-CONTAINING PROTEIN"/>
    <property type="match status" value="1"/>
</dbReference>
<dbReference type="GO" id="GO:0004674">
    <property type="term" value="F:protein serine/threonine kinase activity"/>
    <property type="evidence" value="ECO:0007669"/>
    <property type="project" value="UniProtKB-KW"/>
</dbReference>
<dbReference type="PROSITE" id="PS50927">
    <property type="entry name" value="BULB_LECTIN"/>
    <property type="match status" value="2"/>
</dbReference>
<dbReference type="SUPFAM" id="SSF56112">
    <property type="entry name" value="Protein kinase-like (PK-like)"/>
    <property type="match status" value="1"/>
</dbReference>
<feature type="transmembrane region" description="Helical" evidence="12">
    <location>
        <begin position="389"/>
        <end position="410"/>
    </location>
</feature>
<evidence type="ECO:0000256" key="3">
    <source>
        <dbReference type="ARBA" id="ARBA00022679"/>
    </source>
</evidence>
<evidence type="ECO:0000256" key="4">
    <source>
        <dbReference type="ARBA" id="ARBA00022729"/>
    </source>
</evidence>
<proteinExistence type="predicted"/>
<dbReference type="InterPro" id="IPR000858">
    <property type="entry name" value="S_locus_glycoprot_dom"/>
</dbReference>
<dbReference type="FunFam" id="2.90.10.10:FF:000001">
    <property type="entry name" value="G-type lectin S-receptor-like serine/threonine-protein kinase"/>
    <property type="match status" value="1"/>
</dbReference>
<dbReference type="SMART" id="SM00473">
    <property type="entry name" value="PAN_AP"/>
    <property type="match status" value="1"/>
</dbReference>
<keyword evidence="18" id="KW-1185">Reference proteome</keyword>
<evidence type="ECO:0000313" key="17">
    <source>
        <dbReference type="EMBL" id="TYH29750.1"/>
    </source>
</evidence>
<name>A0A5D2HIP6_GOSDA</name>
<evidence type="ECO:0000259" key="14">
    <source>
        <dbReference type="PROSITE" id="PS50011"/>
    </source>
</evidence>
<evidence type="ECO:0000259" key="16">
    <source>
        <dbReference type="PROSITE" id="PS50948"/>
    </source>
</evidence>
<keyword evidence="9" id="KW-0325">Glycoprotein</keyword>
<dbReference type="FunFam" id="1.10.510.10:FF:000060">
    <property type="entry name" value="G-type lectin S-receptor-like serine/threonine-protein kinase"/>
    <property type="match status" value="1"/>
</dbReference>
<keyword evidence="7" id="KW-0067">ATP-binding</keyword>
<feature type="domain" description="Protein kinase" evidence="14">
    <location>
        <begin position="444"/>
        <end position="699"/>
    </location>
</feature>
<protein>
    <recommendedName>
        <fullName evidence="1">non-specific serine/threonine protein kinase</fullName>
        <ecNumber evidence="1">2.7.11.1</ecNumber>
    </recommendedName>
</protein>
<evidence type="ECO:0000256" key="8">
    <source>
        <dbReference type="ARBA" id="ARBA00023157"/>
    </source>
</evidence>
<feature type="chain" id="PRO_5022810572" description="non-specific serine/threonine protein kinase" evidence="13">
    <location>
        <begin position="25"/>
        <end position="1037"/>
    </location>
</feature>
<dbReference type="InterPro" id="IPR000719">
    <property type="entry name" value="Prot_kinase_dom"/>
</dbReference>
<keyword evidence="6" id="KW-0418">Kinase</keyword>
<dbReference type="Gene3D" id="3.30.200.20">
    <property type="entry name" value="Phosphorylase Kinase, domain 1"/>
    <property type="match status" value="1"/>
</dbReference>
<reference evidence="17 18" key="1">
    <citation type="submission" date="2019-06" db="EMBL/GenBank/DDBJ databases">
        <title>WGS assembly of Gossypium darwinii.</title>
        <authorList>
            <person name="Chen Z.J."/>
            <person name="Sreedasyam A."/>
            <person name="Ando A."/>
            <person name="Song Q."/>
            <person name="De L."/>
            <person name="Hulse-Kemp A."/>
            <person name="Ding M."/>
            <person name="Ye W."/>
            <person name="Kirkbride R."/>
            <person name="Jenkins J."/>
            <person name="Plott C."/>
            <person name="Lovell J."/>
            <person name="Lin Y.-M."/>
            <person name="Vaughn R."/>
            <person name="Liu B."/>
            <person name="Li W."/>
            <person name="Simpson S."/>
            <person name="Scheffler B."/>
            <person name="Saski C."/>
            <person name="Grover C."/>
            <person name="Hu G."/>
            <person name="Conover J."/>
            <person name="Carlson J."/>
            <person name="Shu S."/>
            <person name="Boston L."/>
            <person name="Williams M."/>
            <person name="Peterson D."/>
            <person name="Mcgee K."/>
            <person name="Jones D."/>
            <person name="Wendel J."/>
            <person name="Stelly D."/>
            <person name="Grimwood J."/>
            <person name="Schmutz J."/>
        </authorList>
    </citation>
    <scope>NUCLEOTIDE SEQUENCE [LARGE SCALE GENOMIC DNA]</scope>
    <source>
        <strain evidence="17">1808015.09</strain>
    </source>
</reference>
<keyword evidence="12" id="KW-1133">Transmembrane helix</keyword>
<keyword evidence="12" id="KW-0812">Transmembrane</keyword>
<evidence type="ECO:0000256" key="13">
    <source>
        <dbReference type="SAM" id="SignalP"/>
    </source>
</evidence>
<dbReference type="Pfam" id="PF07714">
    <property type="entry name" value="PK_Tyr_Ser-Thr"/>
    <property type="match status" value="1"/>
</dbReference>
<evidence type="ECO:0000259" key="15">
    <source>
        <dbReference type="PROSITE" id="PS50927"/>
    </source>
</evidence>
<dbReference type="InterPro" id="IPR011009">
    <property type="entry name" value="Kinase-like_dom_sf"/>
</dbReference>
<dbReference type="PANTHER" id="PTHR32444:SF198">
    <property type="entry name" value="BULB-TYPE LECTIN DOMAIN-CONTAINING PROTEIN"/>
    <property type="match status" value="1"/>
</dbReference>
<dbReference type="CDD" id="cd14066">
    <property type="entry name" value="STKc_IRAK"/>
    <property type="match status" value="1"/>
</dbReference>
<dbReference type="InterPro" id="IPR003609">
    <property type="entry name" value="Pan_app"/>
</dbReference>
<accession>A0A5D2HIP6</accession>
<evidence type="ECO:0000256" key="12">
    <source>
        <dbReference type="SAM" id="Phobius"/>
    </source>
</evidence>
<feature type="domain" description="Bulb-type lectin" evidence="15">
    <location>
        <begin position="724"/>
        <end position="841"/>
    </location>
</feature>
<evidence type="ECO:0000256" key="9">
    <source>
        <dbReference type="ARBA" id="ARBA00023180"/>
    </source>
</evidence>
<organism evidence="17 18">
    <name type="scientific">Gossypium darwinii</name>
    <name type="common">Darwin's cotton</name>
    <name type="synonym">Gossypium barbadense var. darwinii</name>
    <dbReference type="NCBI Taxonomy" id="34276"/>
    <lineage>
        <taxon>Eukaryota</taxon>
        <taxon>Viridiplantae</taxon>
        <taxon>Streptophyta</taxon>
        <taxon>Embryophyta</taxon>
        <taxon>Tracheophyta</taxon>
        <taxon>Spermatophyta</taxon>
        <taxon>Magnoliopsida</taxon>
        <taxon>eudicotyledons</taxon>
        <taxon>Gunneridae</taxon>
        <taxon>Pentapetalae</taxon>
        <taxon>rosids</taxon>
        <taxon>malvids</taxon>
        <taxon>Malvales</taxon>
        <taxon>Malvaceae</taxon>
        <taxon>Malvoideae</taxon>
        <taxon>Gossypium</taxon>
    </lineage>
</organism>
<dbReference type="InterPro" id="IPR036426">
    <property type="entry name" value="Bulb-type_lectin_dom_sf"/>
</dbReference>
<dbReference type="CDD" id="cd01098">
    <property type="entry name" value="PAN_AP_plant"/>
    <property type="match status" value="1"/>
</dbReference>
<evidence type="ECO:0000256" key="10">
    <source>
        <dbReference type="ARBA" id="ARBA00047899"/>
    </source>
</evidence>
<keyword evidence="12" id="KW-0472">Membrane</keyword>
<dbReference type="AlphaFoldDB" id="A0A5D2HIP6"/>
<feature type="signal peptide" evidence="13">
    <location>
        <begin position="1"/>
        <end position="24"/>
    </location>
</feature>
<dbReference type="PROSITE" id="PS00108">
    <property type="entry name" value="PROTEIN_KINASE_ST"/>
    <property type="match status" value="1"/>
</dbReference>
<dbReference type="Pfam" id="PF01453">
    <property type="entry name" value="B_lectin"/>
    <property type="match status" value="2"/>
</dbReference>
<dbReference type="SMART" id="SM00108">
    <property type="entry name" value="B_lectin"/>
    <property type="match status" value="2"/>
</dbReference>
<evidence type="ECO:0000256" key="6">
    <source>
        <dbReference type="ARBA" id="ARBA00022777"/>
    </source>
</evidence>
<evidence type="ECO:0000256" key="11">
    <source>
        <dbReference type="ARBA" id="ARBA00048679"/>
    </source>
</evidence>
<dbReference type="SMART" id="SM00220">
    <property type="entry name" value="S_TKc"/>
    <property type="match status" value="1"/>
</dbReference>
<keyword evidence="4 13" id="KW-0732">Signal</keyword>
<dbReference type="GO" id="GO:0005524">
    <property type="term" value="F:ATP binding"/>
    <property type="evidence" value="ECO:0007669"/>
    <property type="project" value="UniProtKB-KW"/>
</dbReference>
<comment type="catalytic activity">
    <reaction evidence="11">
        <text>L-seryl-[protein] + ATP = O-phospho-L-seryl-[protein] + ADP + H(+)</text>
        <dbReference type="Rhea" id="RHEA:17989"/>
        <dbReference type="Rhea" id="RHEA-COMP:9863"/>
        <dbReference type="Rhea" id="RHEA-COMP:11604"/>
        <dbReference type="ChEBI" id="CHEBI:15378"/>
        <dbReference type="ChEBI" id="CHEBI:29999"/>
        <dbReference type="ChEBI" id="CHEBI:30616"/>
        <dbReference type="ChEBI" id="CHEBI:83421"/>
        <dbReference type="ChEBI" id="CHEBI:456216"/>
        <dbReference type="EC" id="2.7.11.1"/>
    </reaction>
</comment>
<dbReference type="CDD" id="cd00028">
    <property type="entry name" value="B_lectin"/>
    <property type="match status" value="2"/>
</dbReference>
<dbReference type="EMBL" id="CM017688">
    <property type="protein sequence ID" value="TYH29750.1"/>
    <property type="molecule type" value="Genomic_DNA"/>
</dbReference>